<dbReference type="PROSITE" id="PS51186">
    <property type="entry name" value="GNAT"/>
    <property type="match status" value="1"/>
</dbReference>
<evidence type="ECO:0000256" key="1">
    <source>
        <dbReference type="ARBA" id="ARBA00022490"/>
    </source>
</evidence>
<dbReference type="GO" id="GO:1904812">
    <property type="term" value="P:rRNA acetylation involved in maturation of SSU-rRNA"/>
    <property type="evidence" value="ECO:0007669"/>
    <property type="project" value="TreeGrafter"/>
</dbReference>
<dbReference type="InterPro" id="IPR016181">
    <property type="entry name" value="Acyl_CoA_acyltransferase"/>
</dbReference>
<comment type="function">
    <text evidence="9">Catalyzes the formation of N(4)-acetylcytidine (ac(4)C) at the wobble position of tRNA(Met), by using acetyl-CoA as an acetyl donor and ATP (or GTP).</text>
</comment>
<keyword evidence="2 9" id="KW-0820">tRNA-binding</keyword>
<dbReference type="PANTHER" id="PTHR10925">
    <property type="entry name" value="N-ACETYLTRANSFERASE 10"/>
    <property type="match status" value="1"/>
</dbReference>
<sequence>MSGSGWRAFAQRLRERGERRLVVVEGSREQALQAVGIILSSLSPSGGLWSGPAEDSPHPALAPIKATSARHYLGTETSLLVWDGWQGNPPDSLAALAGTLSAGGLWVWLMPPMKTWRDFPDPDYDRVGLAHNRAHPFLARAGRLIAADGNAIRLTAGQLPASPALPPPPDAGVFRPASTDDQARAVSAITGAGLGRRRRPLVITADRGRGKSAALGIAAARLLKGGRRRIAVVSGRRDSVTTLFRHAAEEAGVPDAGENTLWVAGDACLSWYPVDDMLDRHPEAELVIVDEAAAIPAALLRQVLLGWPRVVFATTVHGYEGSGRGFNLRFREVLARETPQWQAITLEQPIRWSSSDPLEPLVNRLFLLDAEAPGGREEGAVTLDLWHPADASEDELSQAFGLLVDAHYRTTPGDLRQWLDDPDGVSVVAKCQGRIVGVLWATTEGGLSPGLAEKVSLGQRRLRGHLLPQSLANHGGLPAAATLRLLRVVRIAVSEAHRRSGIGHELLAMVCQKARSLALDAVGTSYGGAPDLLAFWRSAGFAVVRLGIRHEASSGEYGVQMMKGLSEKGGDIQQRLASRFSEQWSVLLPVVWPTLAADLVLAISADLPPAPRLTAQEMMELEAFAHGHRGFELTLPALKRLSGQPGIALAMEGLASGQELWVAAVLQNRDWQTLRGTRLCLGRGDGEQRLRAEAATMLAALSS</sequence>
<evidence type="ECO:0000259" key="10">
    <source>
        <dbReference type="PROSITE" id="PS51186"/>
    </source>
</evidence>
<accession>A0A1I6JQ04</accession>
<dbReference type="STRING" id="650891.SAMN05216203_3143"/>
<dbReference type="GO" id="GO:0051391">
    <property type="term" value="P:tRNA acetylation"/>
    <property type="evidence" value="ECO:0007669"/>
    <property type="project" value="UniProtKB-UniRule"/>
</dbReference>
<evidence type="ECO:0000256" key="4">
    <source>
        <dbReference type="ARBA" id="ARBA00022694"/>
    </source>
</evidence>
<comment type="caution">
    <text evidence="9">Lacks conserved residue(s) required for the propagation of feature annotation.</text>
</comment>
<evidence type="ECO:0000256" key="3">
    <source>
        <dbReference type="ARBA" id="ARBA00022679"/>
    </source>
</evidence>
<evidence type="ECO:0000256" key="5">
    <source>
        <dbReference type="ARBA" id="ARBA00022741"/>
    </source>
</evidence>
<keyword evidence="7 9" id="KW-0694">RNA-binding</keyword>
<keyword evidence="5 9" id="KW-0547">Nucleotide-binding</keyword>
<dbReference type="EC" id="2.3.1.193" evidence="9"/>
<keyword evidence="3 9" id="KW-0808">Transferase</keyword>
<dbReference type="InterPro" id="IPR007807">
    <property type="entry name" value="TcmA/NAT10_helicase"/>
</dbReference>
<dbReference type="Gene3D" id="3.40.630.30">
    <property type="match status" value="1"/>
</dbReference>
<name>A0A1I6JQ04_9GAMM</name>
<comment type="subcellular location">
    <subcellularLocation>
        <location evidence="9">Cytoplasm</location>
    </subcellularLocation>
</comment>
<proteinExistence type="inferred from homology"/>
<dbReference type="Pfam" id="PF05127">
    <property type="entry name" value="NAT10_TcmA_helicase"/>
    <property type="match status" value="1"/>
</dbReference>
<dbReference type="GO" id="GO:0005737">
    <property type="term" value="C:cytoplasm"/>
    <property type="evidence" value="ECO:0007669"/>
    <property type="project" value="UniProtKB-SubCell"/>
</dbReference>
<evidence type="ECO:0000256" key="8">
    <source>
        <dbReference type="ARBA" id="ARBA00023315"/>
    </source>
</evidence>
<evidence type="ECO:0000256" key="7">
    <source>
        <dbReference type="ARBA" id="ARBA00022884"/>
    </source>
</evidence>
<evidence type="ECO:0000256" key="9">
    <source>
        <dbReference type="HAMAP-Rule" id="MF_01886"/>
    </source>
</evidence>
<dbReference type="InterPro" id="IPR038321">
    <property type="entry name" value="TmcA_C_sf"/>
</dbReference>
<keyword evidence="4 9" id="KW-0819">tRNA processing</keyword>
<organism evidence="11 12">
    <name type="scientific">Marinobacter daqiaonensis</name>
    <dbReference type="NCBI Taxonomy" id="650891"/>
    <lineage>
        <taxon>Bacteria</taxon>
        <taxon>Pseudomonadati</taxon>
        <taxon>Pseudomonadota</taxon>
        <taxon>Gammaproteobacteria</taxon>
        <taxon>Pseudomonadales</taxon>
        <taxon>Marinobacteraceae</taxon>
        <taxon>Marinobacter</taxon>
    </lineage>
</organism>
<comment type="similarity">
    <text evidence="9">Belongs to the TmcA family.</text>
</comment>
<dbReference type="HAMAP" id="MF_01886">
    <property type="entry name" value="tRNA_acetyltr_TmcA"/>
    <property type="match status" value="1"/>
</dbReference>
<dbReference type="SUPFAM" id="SSF52540">
    <property type="entry name" value="P-loop containing nucleoside triphosphate hydrolases"/>
    <property type="match status" value="1"/>
</dbReference>
<dbReference type="CDD" id="cd04301">
    <property type="entry name" value="NAT_SF"/>
    <property type="match status" value="1"/>
</dbReference>
<dbReference type="PANTHER" id="PTHR10925:SF5">
    <property type="entry name" value="RNA CYTIDINE ACETYLTRANSFERASE"/>
    <property type="match status" value="1"/>
</dbReference>
<keyword evidence="1 9" id="KW-0963">Cytoplasm</keyword>
<dbReference type="Gene3D" id="3.40.50.300">
    <property type="entry name" value="P-loop containing nucleotide triphosphate hydrolases"/>
    <property type="match status" value="1"/>
</dbReference>
<dbReference type="GO" id="GO:0005524">
    <property type="term" value="F:ATP binding"/>
    <property type="evidence" value="ECO:0007669"/>
    <property type="project" value="UniProtKB-UniRule"/>
</dbReference>
<dbReference type="RefSeq" id="WP_092015319.1">
    <property type="nucleotide sequence ID" value="NZ_FOYW01000003.1"/>
</dbReference>
<feature type="binding site" evidence="9">
    <location>
        <position position="351"/>
    </location>
    <ligand>
        <name>ATP</name>
        <dbReference type="ChEBI" id="CHEBI:30616"/>
    </ligand>
</feature>
<dbReference type="Proteomes" id="UP000198644">
    <property type="component" value="Unassembled WGS sequence"/>
</dbReference>
<dbReference type="Gene3D" id="1.20.120.890">
    <property type="entry name" value="tRNA(Met) cytidine acetyltransferase, tail domain"/>
    <property type="match status" value="1"/>
</dbReference>
<dbReference type="SUPFAM" id="SSF55729">
    <property type="entry name" value="Acyl-CoA N-acyltransferases (Nat)"/>
    <property type="match status" value="1"/>
</dbReference>
<dbReference type="AlphaFoldDB" id="A0A1I6JQ04"/>
<feature type="binding site" evidence="9">
    <location>
        <begin position="491"/>
        <end position="493"/>
    </location>
    <ligand>
        <name>acetyl-CoA</name>
        <dbReference type="ChEBI" id="CHEBI:57288"/>
    </ligand>
</feature>
<reference evidence="11 12" key="1">
    <citation type="submission" date="2016-10" db="EMBL/GenBank/DDBJ databases">
        <authorList>
            <person name="de Groot N.N."/>
        </authorList>
    </citation>
    <scope>NUCLEOTIDE SEQUENCE [LARGE SCALE GENOMIC DNA]</scope>
    <source>
        <strain evidence="11 12">CGMCC 1.9167</strain>
    </source>
</reference>
<feature type="domain" description="N-acetyltransferase" evidence="10">
    <location>
        <begin position="381"/>
        <end position="566"/>
    </location>
</feature>
<evidence type="ECO:0000256" key="2">
    <source>
        <dbReference type="ARBA" id="ARBA00022555"/>
    </source>
</evidence>
<keyword evidence="6 9" id="KW-0067">ATP-binding</keyword>
<dbReference type="GO" id="GO:0000049">
    <property type="term" value="F:tRNA binding"/>
    <property type="evidence" value="ECO:0007669"/>
    <property type="project" value="UniProtKB-UniRule"/>
</dbReference>
<dbReference type="OrthoDB" id="5578851at2"/>
<dbReference type="InterPro" id="IPR024914">
    <property type="entry name" value="tRNA_acetyltr_TmcA"/>
</dbReference>
<dbReference type="InterPro" id="IPR033442">
    <property type="entry name" value="TmcA_tRNA_bind"/>
</dbReference>
<dbReference type="EMBL" id="FOYW01000003">
    <property type="protein sequence ID" value="SFR81069.1"/>
    <property type="molecule type" value="Genomic_DNA"/>
</dbReference>
<evidence type="ECO:0000313" key="12">
    <source>
        <dbReference type="Proteomes" id="UP000198644"/>
    </source>
</evidence>
<dbReference type="InterPro" id="IPR027417">
    <property type="entry name" value="P-loop_NTPase"/>
</dbReference>
<dbReference type="GO" id="GO:1990883">
    <property type="term" value="F:18S rRNA cytidine N-acetyltransferase activity"/>
    <property type="evidence" value="ECO:0007669"/>
    <property type="project" value="TreeGrafter"/>
</dbReference>
<dbReference type="GO" id="GO:0051392">
    <property type="term" value="F:tRNA cytidine N4-acetyltransferase activity"/>
    <property type="evidence" value="ECO:0007669"/>
    <property type="project" value="UniProtKB-UniRule"/>
</dbReference>
<evidence type="ECO:0000256" key="6">
    <source>
        <dbReference type="ARBA" id="ARBA00022840"/>
    </source>
</evidence>
<gene>
    <name evidence="9" type="primary">tmcA</name>
    <name evidence="11" type="ORF">SAMN05216203_3143</name>
</gene>
<dbReference type="Pfam" id="PF17176">
    <property type="entry name" value="tRNA_bind_3"/>
    <property type="match status" value="1"/>
</dbReference>
<feature type="binding site" evidence="9">
    <location>
        <position position="182"/>
    </location>
    <ligand>
        <name>ATP</name>
        <dbReference type="ChEBI" id="CHEBI:30616"/>
    </ligand>
</feature>
<dbReference type="Pfam" id="PF08351">
    <property type="entry name" value="TmcA_N"/>
    <property type="match status" value="1"/>
</dbReference>
<comment type="catalytic activity">
    <reaction evidence="9">
        <text>cytidine(34) in elongator tRNA(Met) + acetyl-CoA + ATP + H2O = N(4)-acetylcytidine(34) in elongator tRNA(Met) + ADP + phosphate + CoA + H(+)</text>
        <dbReference type="Rhea" id="RHEA:43788"/>
        <dbReference type="Rhea" id="RHEA-COMP:10693"/>
        <dbReference type="Rhea" id="RHEA-COMP:10694"/>
        <dbReference type="ChEBI" id="CHEBI:15377"/>
        <dbReference type="ChEBI" id="CHEBI:15378"/>
        <dbReference type="ChEBI" id="CHEBI:30616"/>
        <dbReference type="ChEBI" id="CHEBI:43474"/>
        <dbReference type="ChEBI" id="CHEBI:57287"/>
        <dbReference type="ChEBI" id="CHEBI:57288"/>
        <dbReference type="ChEBI" id="CHEBI:74900"/>
        <dbReference type="ChEBI" id="CHEBI:82748"/>
        <dbReference type="ChEBI" id="CHEBI:456216"/>
        <dbReference type="EC" id="2.3.1.193"/>
    </reaction>
</comment>
<dbReference type="InterPro" id="IPR013562">
    <property type="entry name" value="TmcA/NAT10_N"/>
</dbReference>
<dbReference type="InterPro" id="IPR000182">
    <property type="entry name" value="GNAT_dom"/>
</dbReference>
<dbReference type="GO" id="GO:0002101">
    <property type="term" value="P:tRNA wobble cytosine modification"/>
    <property type="evidence" value="ECO:0007669"/>
    <property type="project" value="UniProtKB-UniRule"/>
</dbReference>
<keyword evidence="12" id="KW-1185">Reference proteome</keyword>
<dbReference type="Gene3D" id="3.40.50.11040">
    <property type="match status" value="1"/>
</dbReference>
<dbReference type="InterPro" id="IPR032672">
    <property type="entry name" value="TmcA/NAT10/Kre33"/>
</dbReference>
<keyword evidence="8 9" id="KW-0012">Acyltransferase</keyword>
<protein>
    <recommendedName>
        <fullName evidence="9">tRNA(Met) cytidine acetyltransferase TmcA</fullName>
        <ecNumber evidence="9">2.3.1.193</ecNumber>
    </recommendedName>
</protein>
<dbReference type="Pfam" id="PF00583">
    <property type="entry name" value="Acetyltransf_1"/>
    <property type="match status" value="1"/>
</dbReference>
<evidence type="ECO:0000313" key="11">
    <source>
        <dbReference type="EMBL" id="SFR81069.1"/>
    </source>
</evidence>